<dbReference type="PANTHER" id="PTHR43350">
    <property type="entry name" value="NAD-DEPENDENT ALCOHOL DEHYDROGENASE"/>
    <property type="match status" value="1"/>
</dbReference>
<dbReference type="CDD" id="cd08255">
    <property type="entry name" value="2-desacetyl-2-hydroxyethyl_bacteriochlorophyllide_like"/>
    <property type="match status" value="1"/>
</dbReference>
<dbReference type="GO" id="GO:0016491">
    <property type="term" value="F:oxidoreductase activity"/>
    <property type="evidence" value="ECO:0007669"/>
    <property type="project" value="UniProtKB-KW"/>
</dbReference>
<evidence type="ECO:0000256" key="3">
    <source>
        <dbReference type="ARBA" id="ARBA00022723"/>
    </source>
</evidence>
<evidence type="ECO:0000256" key="2">
    <source>
        <dbReference type="ARBA" id="ARBA00008072"/>
    </source>
</evidence>
<dbReference type="Gene3D" id="3.90.180.10">
    <property type="entry name" value="Medium-chain alcohol dehydrogenases, catalytic domain"/>
    <property type="match status" value="2"/>
</dbReference>
<keyword evidence="8" id="KW-1185">Reference proteome</keyword>
<dbReference type="OrthoDB" id="9781588at2"/>
<organism evidence="7 8">
    <name type="scientific">Jiangella alba</name>
    <dbReference type="NCBI Taxonomy" id="561176"/>
    <lineage>
        <taxon>Bacteria</taxon>
        <taxon>Bacillati</taxon>
        <taxon>Actinomycetota</taxon>
        <taxon>Actinomycetes</taxon>
        <taxon>Jiangellales</taxon>
        <taxon>Jiangellaceae</taxon>
        <taxon>Jiangella</taxon>
    </lineage>
</organism>
<keyword evidence="5" id="KW-0560">Oxidoreductase</keyword>
<accession>A0A1H5MJ73</accession>
<comment type="similarity">
    <text evidence="2">Belongs to the zinc-containing alcohol dehydrogenase family.</text>
</comment>
<dbReference type="Pfam" id="PF00107">
    <property type="entry name" value="ADH_zinc_N"/>
    <property type="match status" value="1"/>
</dbReference>
<dbReference type="SMART" id="SM00829">
    <property type="entry name" value="PKS_ER"/>
    <property type="match status" value="1"/>
</dbReference>
<proteinExistence type="inferred from homology"/>
<dbReference type="GO" id="GO:0046872">
    <property type="term" value="F:metal ion binding"/>
    <property type="evidence" value="ECO:0007669"/>
    <property type="project" value="UniProtKB-KW"/>
</dbReference>
<evidence type="ECO:0000313" key="8">
    <source>
        <dbReference type="Proteomes" id="UP000181980"/>
    </source>
</evidence>
<keyword evidence="4" id="KW-0862">Zinc</keyword>
<dbReference type="InterPro" id="IPR036291">
    <property type="entry name" value="NAD(P)-bd_dom_sf"/>
</dbReference>
<dbReference type="RefSeq" id="WP_069111724.1">
    <property type="nucleotide sequence ID" value="NZ_FNUC01000003.1"/>
</dbReference>
<gene>
    <name evidence="7" type="ORF">SAMN04488561_3215</name>
</gene>
<reference evidence="8" key="1">
    <citation type="submission" date="2016-10" db="EMBL/GenBank/DDBJ databases">
        <authorList>
            <person name="Varghese N."/>
            <person name="Submissions S."/>
        </authorList>
    </citation>
    <scope>NUCLEOTIDE SEQUENCE [LARGE SCALE GENOMIC DNA]</scope>
    <source>
        <strain evidence="8">DSM 45237</strain>
    </source>
</reference>
<dbReference type="PANTHER" id="PTHR43350:SF19">
    <property type="entry name" value="D-GULOSIDE 3-DEHYDROGENASE"/>
    <property type="match status" value="1"/>
</dbReference>
<dbReference type="InterPro" id="IPR013149">
    <property type="entry name" value="ADH-like_C"/>
</dbReference>
<dbReference type="SUPFAM" id="SSF50129">
    <property type="entry name" value="GroES-like"/>
    <property type="match status" value="1"/>
</dbReference>
<feature type="domain" description="Enoyl reductase (ER)" evidence="6">
    <location>
        <begin position="17"/>
        <end position="329"/>
    </location>
</feature>
<dbReference type="EMBL" id="FNUC01000003">
    <property type="protein sequence ID" value="SEE89384.1"/>
    <property type="molecule type" value="Genomic_DNA"/>
</dbReference>
<dbReference type="InterPro" id="IPR013154">
    <property type="entry name" value="ADH-like_N"/>
</dbReference>
<evidence type="ECO:0000313" key="7">
    <source>
        <dbReference type="EMBL" id="SEE89384.1"/>
    </source>
</evidence>
<protein>
    <submittedName>
        <fullName evidence="7">2-desacetyl-2-hydroxyethyl bacteriochlorophyllide A dehydrogenase</fullName>
    </submittedName>
</protein>
<dbReference type="STRING" id="561176.SAMN04488561_3215"/>
<evidence type="ECO:0000259" key="6">
    <source>
        <dbReference type="SMART" id="SM00829"/>
    </source>
</evidence>
<evidence type="ECO:0000256" key="5">
    <source>
        <dbReference type="ARBA" id="ARBA00023002"/>
    </source>
</evidence>
<dbReference type="Gene3D" id="3.40.50.720">
    <property type="entry name" value="NAD(P)-binding Rossmann-like Domain"/>
    <property type="match status" value="1"/>
</dbReference>
<dbReference type="InterPro" id="IPR020843">
    <property type="entry name" value="ER"/>
</dbReference>
<evidence type="ECO:0000256" key="1">
    <source>
        <dbReference type="ARBA" id="ARBA00001947"/>
    </source>
</evidence>
<dbReference type="AlphaFoldDB" id="A0A1H5MJ73"/>
<keyword evidence="3" id="KW-0479">Metal-binding</keyword>
<name>A0A1H5MJ73_9ACTN</name>
<sequence length="334" mass="35308">MSPHHLSSRGQRVVFPGPGKVELEPFDLPGIAAGQVRLRTEYSLISTGTETTALKGSFEPGSHWDNYVQYPFLPGYTATAVVEEVGADVTGLVPGDRIMARISHASHAVVDAVECFPVPDDIASDLAPWATLAQVAYVGAEAAEHRLRDGVLVIGAGPIGQMSVRWAVAAGAESVIVADIAPQRLELALRGGATAVVEGDPGERADEILAAGFGEAPRVVIDTTGRPDMLPKALGLVRDHGTVVLLGDPGAPSEQHLTKDVITRGLQIRGAHGPLRLDVEAETYRSFFGLITTGRICAEGLNTHHFAPEDCAAAYRLVTTERGTTMGVIFDWVG</sequence>
<dbReference type="InterPro" id="IPR011032">
    <property type="entry name" value="GroES-like_sf"/>
</dbReference>
<comment type="cofactor">
    <cofactor evidence="1">
        <name>Zn(2+)</name>
        <dbReference type="ChEBI" id="CHEBI:29105"/>
    </cofactor>
</comment>
<dbReference type="Proteomes" id="UP000181980">
    <property type="component" value="Unassembled WGS sequence"/>
</dbReference>
<evidence type="ECO:0000256" key="4">
    <source>
        <dbReference type="ARBA" id="ARBA00022833"/>
    </source>
</evidence>
<dbReference type="SUPFAM" id="SSF51735">
    <property type="entry name" value="NAD(P)-binding Rossmann-fold domains"/>
    <property type="match status" value="1"/>
</dbReference>
<dbReference type="Pfam" id="PF08240">
    <property type="entry name" value="ADH_N"/>
    <property type="match status" value="1"/>
</dbReference>